<sequence>MEAQEIVMISENNSRENETRRNIPVLWLRPGGEKKFSHVLKLLEALDTLTSEAVKGIAREKNAISPGLADRMHCTTGDAGRDTLAKYGTPAPGN</sequence>
<keyword evidence="3" id="KW-1185">Reference proteome</keyword>
<name>A0A5B7HZJ6_PORTR</name>
<evidence type="ECO:0000313" key="2">
    <source>
        <dbReference type="EMBL" id="MPC73914.1"/>
    </source>
</evidence>
<protein>
    <submittedName>
        <fullName evidence="2">Uncharacterized protein</fullName>
    </submittedName>
</protein>
<dbReference type="EMBL" id="VSRR010037813">
    <property type="protein sequence ID" value="MPC73914.1"/>
    <property type="molecule type" value="Genomic_DNA"/>
</dbReference>
<accession>A0A5B7HZJ6</accession>
<organism evidence="2 3">
    <name type="scientific">Portunus trituberculatus</name>
    <name type="common">Swimming crab</name>
    <name type="synonym">Neptunus trituberculatus</name>
    <dbReference type="NCBI Taxonomy" id="210409"/>
    <lineage>
        <taxon>Eukaryota</taxon>
        <taxon>Metazoa</taxon>
        <taxon>Ecdysozoa</taxon>
        <taxon>Arthropoda</taxon>
        <taxon>Crustacea</taxon>
        <taxon>Multicrustacea</taxon>
        <taxon>Malacostraca</taxon>
        <taxon>Eumalacostraca</taxon>
        <taxon>Eucarida</taxon>
        <taxon>Decapoda</taxon>
        <taxon>Pleocyemata</taxon>
        <taxon>Brachyura</taxon>
        <taxon>Eubrachyura</taxon>
        <taxon>Portunoidea</taxon>
        <taxon>Portunidae</taxon>
        <taxon>Portuninae</taxon>
        <taxon>Portunus</taxon>
    </lineage>
</organism>
<evidence type="ECO:0000256" key="1">
    <source>
        <dbReference type="SAM" id="MobiDB-lite"/>
    </source>
</evidence>
<evidence type="ECO:0000313" key="3">
    <source>
        <dbReference type="Proteomes" id="UP000324222"/>
    </source>
</evidence>
<comment type="caution">
    <text evidence="2">The sequence shown here is derived from an EMBL/GenBank/DDBJ whole genome shotgun (WGS) entry which is preliminary data.</text>
</comment>
<proteinExistence type="predicted"/>
<feature type="region of interest" description="Disordered" evidence="1">
    <location>
        <begin position="69"/>
        <end position="94"/>
    </location>
</feature>
<gene>
    <name evidence="2" type="ORF">E2C01_068256</name>
</gene>
<dbReference type="Proteomes" id="UP000324222">
    <property type="component" value="Unassembled WGS sequence"/>
</dbReference>
<reference evidence="2 3" key="1">
    <citation type="submission" date="2019-05" db="EMBL/GenBank/DDBJ databases">
        <title>Another draft genome of Portunus trituberculatus and its Hox gene families provides insights of decapod evolution.</title>
        <authorList>
            <person name="Jeong J.-H."/>
            <person name="Song I."/>
            <person name="Kim S."/>
            <person name="Choi T."/>
            <person name="Kim D."/>
            <person name="Ryu S."/>
            <person name="Kim W."/>
        </authorList>
    </citation>
    <scope>NUCLEOTIDE SEQUENCE [LARGE SCALE GENOMIC DNA]</scope>
    <source>
        <tissue evidence="2">Muscle</tissue>
    </source>
</reference>
<dbReference type="AlphaFoldDB" id="A0A5B7HZJ6"/>